<dbReference type="STRING" id="56780.SYN_00220"/>
<dbReference type="EMBL" id="CP000252">
    <property type="protein sequence ID" value="ABC78963.1"/>
    <property type="molecule type" value="Genomic_DNA"/>
</dbReference>
<evidence type="ECO:0000313" key="3">
    <source>
        <dbReference type="Proteomes" id="UP000001933"/>
    </source>
</evidence>
<dbReference type="InParanoid" id="Q2LY03"/>
<feature type="compositionally biased region" description="Basic and acidic residues" evidence="1">
    <location>
        <begin position="62"/>
        <end position="71"/>
    </location>
</feature>
<reference evidence="2 3" key="1">
    <citation type="journal article" date="2007" name="Proc. Natl. Acad. Sci. U.S.A.">
        <title>The genome of Syntrophus aciditrophicus: life at the thermodynamic limit of microbial growth.</title>
        <authorList>
            <person name="McInerney M.J."/>
            <person name="Rohlin L."/>
            <person name="Mouttaki H."/>
            <person name="Kim U."/>
            <person name="Krupp R.S."/>
            <person name="Rios-Hernandez L."/>
            <person name="Sieber J."/>
            <person name="Struchtemeyer C.G."/>
            <person name="Bhattacharyya A."/>
            <person name="Campbell J.W."/>
            <person name="Gunsalus R.P."/>
        </authorList>
    </citation>
    <scope>NUCLEOTIDE SEQUENCE [LARGE SCALE GENOMIC DNA]</scope>
    <source>
        <strain evidence="2 3">SB</strain>
    </source>
</reference>
<keyword evidence="3" id="KW-1185">Reference proteome</keyword>
<feature type="region of interest" description="Disordered" evidence="1">
    <location>
        <begin position="1"/>
        <end position="102"/>
    </location>
</feature>
<evidence type="ECO:0000256" key="1">
    <source>
        <dbReference type="SAM" id="MobiDB-lite"/>
    </source>
</evidence>
<dbReference type="KEGG" id="sat:SYN_00220"/>
<dbReference type="HOGENOM" id="CLU_2276049_0_0_7"/>
<protein>
    <submittedName>
        <fullName evidence="2">Hypothetical cytosolic protein</fullName>
    </submittedName>
</protein>
<accession>Q2LY03</accession>
<dbReference type="AlphaFoldDB" id="Q2LY03"/>
<name>Q2LY03_SYNAS</name>
<gene>
    <name evidence="2" type="ORF">SYN_00220</name>
</gene>
<proteinExistence type="predicted"/>
<dbReference type="Proteomes" id="UP000001933">
    <property type="component" value="Chromosome"/>
</dbReference>
<evidence type="ECO:0000313" key="2">
    <source>
        <dbReference type="EMBL" id="ABC78963.1"/>
    </source>
</evidence>
<organism evidence="2 3">
    <name type="scientific">Syntrophus aciditrophicus (strain SB)</name>
    <dbReference type="NCBI Taxonomy" id="56780"/>
    <lineage>
        <taxon>Bacteria</taxon>
        <taxon>Pseudomonadati</taxon>
        <taxon>Thermodesulfobacteriota</taxon>
        <taxon>Syntrophia</taxon>
        <taxon>Syntrophales</taxon>
        <taxon>Syntrophaceae</taxon>
        <taxon>Syntrophus</taxon>
    </lineage>
</organism>
<sequence>MTPCSDCPGAFHYLPAEGTPGGGKSRSGHRVKQCAARPEEVVNVGAMKGPPGEQNNKRKRRDHEFKTHLPLEEIQQDPGDLSKGNRSVPEKRNRIPGLSGRL</sequence>